<organism evidence="8 9">
    <name type="scientific">Cordyceps confragosa</name>
    <name type="common">Lecanicillium lecanii</name>
    <dbReference type="NCBI Taxonomy" id="2714763"/>
    <lineage>
        <taxon>Eukaryota</taxon>
        <taxon>Fungi</taxon>
        <taxon>Dikarya</taxon>
        <taxon>Ascomycota</taxon>
        <taxon>Pezizomycotina</taxon>
        <taxon>Sordariomycetes</taxon>
        <taxon>Hypocreomycetidae</taxon>
        <taxon>Hypocreales</taxon>
        <taxon>Cordycipitaceae</taxon>
        <taxon>Akanthomyces</taxon>
    </lineage>
</organism>
<evidence type="ECO:0000313" key="8">
    <source>
        <dbReference type="EMBL" id="OAR01888.1"/>
    </source>
</evidence>
<dbReference type="InterPro" id="IPR001138">
    <property type="entry name" value="Zn2Cys6_DnaBD"/>
</dbReference>
<dbReference type="Proteomes" id="UP000243081">
    <property type="component" value="Unassembled WGS sequence"/>
</dbReference>
<evidence type="ECO:0000256" key="5">
    <source>
        <dbReference type="ARBA" id="ARBA00023242"/>
    </source>
</evidence>
<feature type="compositionally biased region" description="Acidic residues" evidence="6">
    <location>
        <begin position="102"/>
        <end position="118"/>
    </location>
</feature>
<gene>
    <name evidence="8" type="ORF">LLEC1_05965</name>
</gene>
<dbReference type="OMA" id="QAACLVC"/>
<proteinExistence type="predicted"/>
<evidence type="ECO:0000256" key="6">
    <source>
        <dbReference type="SAM" id="MobiDB-lite"/>
    </source>
</evidence>
<evidence type="ECO:0000256" key="1">
    <source>
        <dbReference type="ARBA" id="ARBA00004123"/>
    </source>
</evidence>
<dbReference type="InterPro" id="IPR036864">
    <property type="entry name" value="Zn2-C6_fun-type_DNA-bd_sf"/>
</dbReference>
<dbReference type="GO" id="GO:0000981">
    <property type="term" value="F:DNA-binding transcription factor activity, RNA polymerase II-specific"/>
    <property type="evidence" value="ECO:0007669"/>
    <property type="project" value="InterPro"/>
</dbReference>
<dbReference type="PANTHER" id="PTHR31845:SF17">
    <property type="entry name" value="ZN(II)2CYS6 TRANSCRIPTION FACTOR (EUROFUNG)"/>
    <property type="match status" value="1"/>
</dbReference>
<feature type="region of interest" description="Disordered" evidence="6">
    <location>
        <begin position="172"/>
        <end position="195"/>
    </location>
</feature>
<keyword evidence="9" id="KW-1185">Reference proteome</keyword>
<dbReference type="InterPro" id="IPR051089">
    <property type="entry name" value="prtT"/>
</dbReference>
<dbReference type="GO" id="GO:0005634">
    <property type="term" value="C:nucleus"/>
    <property type="evidence" value="ECO:0007669"/>
    <property type="project" value="UniProtKB-SubCell"/>
</dbReference>
<dbReference type="EMBL" id="LUKN01000936">
    <property type="protein sequence ID" value="OAR01888.1"/>
    <property type="molecule type" value="Genomic_DNA"/>
</dbReference>
<dbReference type="SUPFAM" id="SSF57701">
    <property type="entry name" value="Zn2/Cys6 DNA-binding domain"/>
    <property type="match status" value="1"/>
</dbReference>
<protein>
    <recommendedName>
        <fullName evidence="7">Zn(2)-C6 fungal-type domain-containing protein</fullName>
    </recommendedName>
</protein>
<dbReference type="AlphaFoldDB" id="A0A179IGZ6"/>
<keyword evidence="2" id="KW-0805">Transcription regulation</keyword>
<reference evidence="8 9" key="1">
    <citation type="submission" date="2016-03" db="EMBL/GenBank/DDBJ databases">
        <title>Fine-scale spatial genetic structure of a fungal parasite of coffee scale insects.</title>
        <authorList>
            <person name="Jackson D."/>
            <person name="Zemenick K.A."/>
            <person name="Malloure B."/>
            <person name="Quandt C.A."/>
            <person name="James T.Y."/>
        </authorList>
    </citation>
    <scope>NUCLEOTIDE SEQUENCE [LARGE SCALE GENOMIC DNA]</scope>
    <source>
        <strain evidence="8 9">UM487</strain>
    </source>
</reference>
<feature type="compositionally biased region" description="Polar residues" evidence="6">
    <location>
        <begin position="120"/>
        <end position="134"/>
    </location>
</feature>
<evidence type="ECO:0000259" key="7">
    <source>
        <dbReference type="PROSITE" id="PS50048"/>
    </source>
</evidence>
<evidence type="ECO:0000256" key="2">
    <source>
        <dbReference type="ARBA" id="ARBA00023015"/>
    </source>
</evidence>
<dbReference type="GO" id="GO:0000976">
    <property type="term" value="F:transcription cis-regulatory region binding"/>
    <property type="evidence" value="ECO:0007669"/>
    <property type="project" value="TreeGrafter"/>
</dbReference>
<dbReference type="Gene3D" id="4.10.240.10">
    <property type="entry name" value="Zn(2)-C6 fungal-type DNA-binding domain"/>
    <property type="match status" value="1"/>
</dbReference>
<accession>A0A179IGZ6</accession>
<dbReference type="GO" id="GO:0008270">
    <property type="term" value="F:zinc ion binding"/>
    <property type="evidence" value="ECO:0007669"/>
    <property type="project" value="InterPro"/>
</dbReference>
<comment type="caution">
    <text evidence="8">The sequence shown here is derived from an EMBL/GenBank/DDBJ whole genome shotgun (WGS) entry which is preliminary data.</text>
</comment>
<dbReference type="Pfam" id="PF00172">
    <property type="entry name" value="Zn_clus"/>
    <property type="match status" value="1"/>
</dbReference>
<dbReference type="CDD" id="cd12148">
    <property type="entry name" value="fungal_TF_MHR"/>
    <property type="match status" value="1"/>
</dbReference>
<keyword evidence="4" id="KW-0804">Transcription</keyword>
<dbReference type="SMART" id="SM00066">
    <property type="entry name" value="GAL4"/>
    <property type="match status" value="1"/>
</dbReference>
<keyword evidence="3" id="KW-0238">DNA-binding</keyword>
<dbReference type="PANTHER" id="PTHR31845">
    <property type="entry name" value="FINGER DOMAIN PROTEIN, PUTATIVE-RELATED"/>
    <property type="match status" value="1"/>
</dbReference>
<evidence type="ECO:0000256" key="4">
    <source>
        <dbReference type="ARBA" id="ARBA00023163"/>
    </source>
</evidence>
<feature type="domain" description="Zn(2)-C6 fungal-type" evidence="7">
    <location>
        <begin position="15"/>
        <end position="47"/>
    </location>
</feature>
<name>A0A179IGZ6_CORDF</name>
<feature type="region of interest" description="Disordered" evidence="6">
    <location>
        <begin position="102"/>
        <end position="154"/>
    </location>
</feature>
<comment type="subcellular location">
    <subcellularLocation>
        <location evidence="1">Nucleus</location>
    </subcellularLocation>
</comment>
<dbReference type="PROSITE" id="PS00463">
    <property type="entry name" value="ZN2_CY6_FUNGAL_1"/>
    <property type="match status" value="1"/>
</dbReference>
<dbReference type="OrthoDB" id="3429912at2759"/>
<sequence>MGSASPPKTGLKQAACLVCRRGKIKCEYLADQGRCRRCLQLDKECVRPDYHAGRQRGIKNKRVGIDKAIYQVQQAARRAGKGGRGSKADETILARLRDILHEDDDDDGDALGEDDDDAITSSRQNGTMSASASAQEVKPDSGARYHRPPGEMSLAVDDAENPLQLLARASYFTPSAEERGKRTPQKTRQDAAAASDAEHAKLNDFFSITRSDLDVGDDVDPISLGLVEEDEAEMLFTYFHEKLAHTRWGLDPDLYTVAFTRTRSAFLTTTLMACAALFVPTAGSLSKRLSNHVKMLAQCVITRRHRSVEIVLAFVVNIPWIFPGQRSTDDETCWYISMAATIAIDLLMHKTLVSKEMLDSGIGLTLARGECLDTNTALEIDGYEGIEPWSERGMILLRSRERCWISLYVVERGMGLARGRPFMVPVTRLIKDCDDWPKSTIAASQDGHAVSMAVMRRDLDVLFSNVRSLCDGSQNASSDGSAIARSIQDAIEHFFEQWHSKWDLSIGVGPDRRLPPYVEILVSHTRLSTYGGVINHPTAPIEVRRFFRTAGLSSALNVMRAAIQGESLLQSMPNNTTIMICFAACFALTLSAYTTDSSALAPSIRKLIVEAAGVLERLGTITKHRNGLSVLYGKYLRQIVRKAVTTRKASGRDLAGPVAAANSNSSTPIYALASTTTTTTTNAPALMAPVAISAQQPHPELMHTQLPQQQQQHQHVHAQQQQMTQQPMLWPETLHFSAMSGDQITHVLNQPGNAFEPSFGGLSWQDMNNFDWLPFPEFGM</sequence>
<keyword evidence="5" id="KW-0539">Nucleus</keyword>
<dbReference type="CDD" id="cd00067">
    <property type="entry name" value="GAL4"/>
    <property type="match status" value="1"/>
</dbReference>
<dbReference type="PROSITE" id="PS50048">
    <property type="entry name" value="ZN2_CY6_FUNGAL_2"/>
    <property type="match status" value="1"/>
</dbReference>
<evidence type="ECO:0000313" key="9">
    <source>
        <dbReference type="Proteomes" id="UP000243081"/>
    </source>
</evidence>
<evidence type="ECO:0000256" key="3">
    <source>
        <dbReference type="ARBA" id="ARBA00023125"/>
    </source>
</evidence>